<keyword evidence="2" id="KW-1133">Transmembrane helix</keyword>
<feature type="region of interest" description="Disordered" evidence="1">
    <location>
        <begin position="1"/>
        <end position="22"/>
    </location>
</feature>
<feature type="transmembrane region" description="Helical" evidence="2">
    <location>
        <begin position="71"/>
        <end position="92"/>
    </location>
</feature>
<accession>A0A8H5GZ18</accession>
<dbReference type="EMBL" id="JAACJM010000003">
    <property type="protein sequence ID" value="KAF5373691.1"/>
    <property type="molecule type" value="Genomic_DNA"/>
</dbReference>
<gene>
    <name evidence="3" type="ORF">D9758_000764</name>
</gene>
<keyword evidence="2" id="KW-0812">Transmembrane</keyword>
<evidence type="ECO:0000256" key="1">
    <source>
        <dbReference type="SAM" id="MobiDB-lite"/>
    </source>
</evidence>
<sequence length="215" mass="24454">MTSDKSHLIVRKTSRQGPGMERIEDEDLLTASRGMLRTTEFAKLRPSRRTPMQHKDFIDYTDIIQQLRNSYLRSALLSLITFPFALSSFHWLNSKATYGAIDLPEIPGQVEVTNLVLYKYVNPAVLSSSFAESIRFTITMLICLCISLLAGLSALSQTIWLSKEFHLARLSNRGDFGDKLRWRRLSIPVYRFLQILAALLLAGSACNALLDFFEF</sequence>
<evidence type="ECO:0000256" key="2">
    <source>
        <dbReference type="SAM" id="Phobius"/>
    </source>
</evidence>
<evidence type="ECO:0000313" key="3">
    <source>
        <dbReference type="EMBL" id="KAF5373691.1"/>
    </source>
</evidence>
<proteinExistence type="predicted"/>
<organism evidence="3 4">
    <name type="scientific">Tetrapyrgos nigripes</name>
    <dbReference type="NCBI Taxonomy" id="182062"/>
    <lineage>
        <taxon>Eukaryota</taxon>
        <taxon>Fungi</taxon>
        <taxon>Dikarya</taxon>
        <taxon>Basidiomycota</taxon>
        <taxon>Agaricomycotina</taxon>
        <taxon>Agaricomycetes</taxon>
        <taxon>Agaricomycetidae</taxon>
        <taxon>Agaricales</taxon>
        <taxon>Marasmiineae</taxon>
        <taxon>Marasmiaceae</taxon>
        <taxon>Tetrapyrgos</taxon>
    </lineage>
</organism>
<evidence type="ECO:0000313" key="4">
    <source>
        <dbReference type="Proteomes" id="UP000559256"/>
    </source>
</evidence>
<comment type="caution">
    <text evidence="3">The sequence shown here is derived from an EMBL/GenBank/DDBJ whole genome shotgun (WGS) entry which is preliminary data.</text>
</comment>
<reference evidence="3 4" key="1">
    <citation type="journal article" date="2020" name="ISME J.">
        <title>Uncovering the hidden diversity of litter-decomposition mechanisms in mushroom-forming fungi.</title>
        <authorList>
            <person name="Floudas D."/>
            <person name="Bentzer J."/>
            <person name="Ahren D."/>
            <person name="Johansson T."/>
            <person name="Persson P."/>
            <person name="Tunlid A."/>
        </authorList>
    </citation>
    <scope>NUCLEOTIDE SEQUENCE [LARGE SCALE GENOMIC DNA]</scope>
    <source>
        <strain evidence="3 4">CBS 291.85</strain>
    </source>
</reference>
<feature type="transmembrane region" description="Helical" evidence="2">
    <location>
        <begin position="134"/>
        <end position="155"/>
    </location>
</feature>
<feature type="transmembrane region" description="Helical" evidence="2">
    <location>
        <begin position="189"/>
        <end position="210"/>
    </location>
</feature>
<keyword evidence="4" id="KW-1185">Reference proteome</keyword>
<keyword evidence="2" id="KW-0472">Membrane</keyword>
<dbReference type="OrthoDB" id="10424008at2759"/>
<protein>
    <submittedName>
        <fullName evidence="3">Uncharacterized protein</fullName>
    </submittedName>
</protein>
<dbReference type="AlphaFoldDB" id="A0A8H5GZ18"/>
<name>A0A8H5GZ18_9AGAR</name>
<dbReference type="Proteomes" id="UP000559256">
    <property type="component" value="Unassembled WGS sequence"/>
</dbReference>